<evidence type="ECO:0000256" key="3">
    <source>
        <dbReference type="ARBA" id="ARBA00022617"/>
    </source>
</evidence>
<keyword evidence="3 10" id="KW-0349">Heme</keyword>
<dbReference type="PROSITE" id="PS00822">
    <property type="entry name" value="CYTO_HEME_LYASE_2"/>
    <property type="match status" value="1"/>
</dbReference>
<evidence type="ECO:0000256" key="4">
    <source>
        <dbReference type="ARBA" id="ARBA00022723"/>
    </source>
</evidence>
<keyword evidence="6 10" id="KW-0408">Iron</keyword>
<keyword evidence="8 10" id="KW-0472">Membrane</keyword>
<sequence length="249" mass="27999">MANGDQAGTCPVDHSKLQSAARQPLAGTSASTPPPAAGECPVVDHSRDHSQQKTRSLSSELNPLNMMPSLSQDKAIGQVSALPTERTLSGIPRSTSGENWEYPSPQQFFNALKRKGKDAPEEEIPVMVDIHNFLNEACWQEIIKWESKYHCDCRNVKLLKFQGRPDDLSPKAWFYTTFRGVERPFDRHDWTINRCGTDVRYVIDYYSASDEGDNPVFNVDVRPALDSFGSIFDRTRTGISKLWDSIFNS</sequence>
<dbReference type="EC" id="4.4.1.17" evidence="10"/>
<feature type="region of interest" description="Disordered" evidence="11">
    <location>
        <begin position="1"/>
        <end position="64"/>
    </location>
</feature>
<comment type="similarity">
    <text evidence="2 10">Belongs to the cytochrome c-type heme lyase family.</text>
</comment>
<gene>
    <name evidence="12" type="ORF">BASA50_005131</name>
</gene>
<evidence type="ECO:0000256" key="6">
    <source>
        <dbReference type="ARBA" id="ARBA00023004"/>
    </source>
</evidence>
<keyword evidence="9 10" id="KW-0456">Lyase</keyword>
<feature type="compositionally biased region" description="Polar residues" evidence="11">
    <location>
        <begin position="53"/>
        <end position="64"/>
    </location>
</feature>
<comment type="caution">
    <text evidence="12">The sequence shown here is derived from an EMBL/GenBank/DDBJ whole genome shotgun (WGS) entry which is preliminary data.</text>
</comment>
<evidence type="ECO:0000256" key="9">
    <source>
        <dbReference type="ARBA" id="ARBA00023239"/>
    </source>
</evidence>
<dbReference type="PANTHER" id="PTHR12743:SF3">
    <property type="entry name" value="HOLOCYTOCHROME-C SYNTHASE"/>
    <property type="match status" value="1"/>
</dbReference>
<evidence type="ECO:0000256" key="8">
    <source>
        <dbReference type="ARBA" id="ARBA00023136"/>
    </source>
</evidence>
<proteinExistence type="inferred from homology"/>
<accession>A0ABQ8FDK7</accession>
<evidence type="ECO:0000256" key="7">
    <source>
        <dbReference type="ARBA" id="ARBA00023128"/>
    </source>
</evidence>
<keyword evidence="4 10" id="KW-0479">Metal-binding</keyword>
<comment type="function">
    <text evidence="10">Lyase that catalyzes the covalent linking of the heme group to the cytochrome C apoprotein to produce the mature functional cytochrome.</text>
</comment>
<keyword evidence="7 10" id="KW-0496">Mitochondrion</keyword>
<dbReference type="Proteomes" id="UP001648503">
    <property type="component" value="Unassembled WGS sequence"/>
</dbReference>
<evidence type="ECO:0000313" key="13">
    <source>
        <dbReference type="Proteomes" id="UP001648503"/>
    </source>
</evidence>
<protein>
    <recommendedName>
        <fullName evidence="10">Holocytochrome c-type synthase</fullName>
        <ecNumber evidence="10">4.4.1.17</ecNumber>
    </recommendedName>
</protein>
<dbReference type="PROSITE" id="PS00821">
    <property type="entry name" value="CYTO_HEME_LYASE_1"/>
    <property type="match status" value="1"/>
</dbReference>
<dbReference type="InterPro" id="IPR000511">
    <property type="entry name" value="Holocyt_c/c1_synthase"/>
</dbReference>
<dbReference type="Pfam" id="PF01265">
    <property type="entry name" value="Cyto_heme_lyase"/>
    <property type="match status" value="1"/>
</dbReference>
<evidence type="ECO:0000256" key="2">
    <source>
        <dbReference type="ARBA" id="ARBA00007255"/>
    </source>
</evidence>
<dbReference type="PANTHER" id="PTHR12743">
    <property type="entry name" value="CYTOCHROME C1 HEME LYASE"/>
    <property type="match status" value="1"/>
</dbReference>
<evidence type="ECO:0000256" key="11">
    <source>
        <dbReference type="SAM" id="MobiDB-lite"/>
    </source>
</evidence>
<keyword evidence="13" id="KW-1185">Reference proteome</keyword>
<evidence type="ECO:0000256" key="5">
    <source>
        <dbReference type="ARBA" id="ARBA00022792"/>
    </source>
</evidence>
<reference evidence="12 13" key="1">
    <citation type="submission" date="2021-02" db="EMBL/GenBank/DDBJ databases">
        <title>Variation within the Batrachochytrium salamandrivorans European outbreak.</title>
        <authorList>
            <person name="Kelly M."/>
            <person name="Pasmans F."/>
            <person name="Shea T.P."/>
            <person name="Munoz J.F."/>
            <person name="Carranza S."/>
            <person name="Cuomo C.A."/>
            <person name="Martel A."/>
        </authorList>
    </citation>
    <scope>NUCLEOTIDE SEQUENCE [LARGE SCALE GENOMIC DNA]</scope>
    <source>
        <strain evidence="12 13">AMFP18/2</strain>
    </source>
</reference>
<evidence type="ECO:0000256" key="1">
    <source>
        <dbReference type="ARBA" id="ARBA00004273"/>
    </source>
</evidence>
<evidence type="ECO:0000313" key="12">
    <source>
        <dbReference type="EMBL" id="KAH6596425.1"/>
    </source>
</evidence>
<comment type="catalytic activity">
    <reaction evidence="10">
        <text>holo-[cytochrome c] = apo-[cytochrome c] + heme b</text>
        <dbReference type="Rhea" id="RHEA:22648"/>
        <dbReference type="Rhea" id="RHEA-COMP:10725"/>
        <dbReference type="Rhea" id="RHEA-COMP:10726"/>
        <dbReference type="ChEBI" id="CHEBI:29950"/>
        <dbReference type="ChEBI" id="CHEBI:60344"/>
        <dbReference type="ChEBI" id="CHEBI:83739"/>
        <dbReference type="EC" id="4.4.1.17"/>
    </reaction>
</comment>
<name>A0ABQ8FDK7_9FUNG</name>
<feature type="compositionally biased region" description="Basic and acidic residues" evidence="11">
    <location>
        <begin position="42"/>
        <end position="51"/>
    </location>
</feature>
<comment type="subcellular location">
    <subcellularLocation>
        <location evidence="1 10">Mitochondrion inner membrane</location>
    </subcellularLocation>
</comment>
<keyword evidence="5 10" id="KW-0999">Mitochondrion inner membrane</keyword>
<organism evidence="12 13">
    <name type="scientific">Batrachochytrium salamandrivorans</name>
    <dbReference type="NCBI Taxonomy" id="1357716"/>
    <lineage>
        <taxon>Eukaryota</taxon>
        <taxon>Fungi</taxon>
        <taxon>Fungi incertae sedis</taxon>
        <taxon>Chytridiomycota</taxon>
        <taxon>Chytridiomycota incertae sedis</taxon>
        <taxon>Chytridiomycetes</taxon>
        <taxon>Rhizophydiales</taxon>
        <taxon>Rhizophydiales incertae sedis</taxon>
        <taxon>Batrachochytrium</taxon>
    </lineage>
</organism>
<evidence type="ECO:0000256" key="10">
    <source>
        <dbReference type="RuleBase" id="RU363130"/>
    </source>
</evidence>
<dbReference type="EMBL" id="JAFCIX010000227">
    <property type="protein sequence ID" value="KAH6596425.1"/>
    <property type="molecule type" value="Genomic_DNA"/>
</dbReference>